<dbReference type="Proteomes" id="UP001154282">
    <property type="component" value="Unassembled WGS sequence"/>
</dbReference>
<name>A0AAV0HME1_9ROSI</name>
<keyword evidence="1" id="KW-0812">Transmembrane</keyword>
<keyword evidence="1" id="KW-1133">Transmembrane helix</keyword>
<evidence type="ECO:0000256" key="1">
    <source>
        <dbReference type="SAM" id="Phobius"/>
    </source>
</evidence>
<organism evidence="2 3">
    <name type="scientific">Linum tenue</name>
    <dbReference type="NCBI Taxonomy" id="586396"/>
    <lineage>
        <taxon>Eukaryota</taxon>
        <taxon>Viridiplantae</taxon>
        <taxon>Streptophyta</taxon>
        <taxon>Embryophyta</taxon>
        <taxon>Tracheophyta</taxon>
        <taxon>Spermatophyta</taxon>
        <taxon>Magnoliopsida</taxon>
        <taxon>eudicotyledons</taxon>
        <taxon>Gunneridae</taxon>
        <taxon>Pentapetalae</taxon>
        <taxon>rosids</taxon>
        <taxon>fabids</taxon>
        <taxon>Malpighiales</taxon>
        <taxon>Linaceae</taxon>
        <taxon>Linum</taxon>
    </lineage>
</organism>
<keyword evidence="3" id="KW-1185">Reference proteome</keyword>
<keyword evidence="1" id="KW-0472">Membrane</keyword>
<evidence type="ECO:0000313" key="3">
    <source>
        <dbReference type="Proteomes" id="UP001154282"/>
    </source>
</evidence>
<gene>
    <name evidence="2" type="ORF">LITE_LOCUS5123</name>
</gene>
<accession>A0AAV0HME1</accession>
<evidence type="ECO:0000313" key="2">
    <source>
        <dbReference type="EMBL" id="CAI0386455.1"/>
    </source>
</evidence>
<proteinExistence type="predicted"/>
<sequence length="102" mass="11373">MDSDTVLTYPCSFAKYIYIFTLPVTCGVGMVVPSMTQIHPREGIENKEEKTDGRLINVRVNDDGEVGLMSSKLANPDPHDFEPTEEQLLLPWPLPLLPISCP</sequence>
<reference evidence="2" key="1">
    <citation type="submission" date="2022-08" db="EMBL/GenBank/DDBJ databases">
        <authorList>
            <person name="Gutierrez-Valencia J."/>
        </authorList>
    </citation>
    <scope>NUCLEOTIDE SEQUENCE</scope>
</reference>
<dbReference type="EMBL" id="CAMGYJ010000002">
    <property type="protein sequence ID" value="CAI0386455.1"/>
    <property type="molecule type" value="Genomic_DNA"/>
</dbReference>
<dbReference type="AlphaFoldDB" id="A0AAV0HME1"/>
<protein>
    <submittedName>
        <fullName evidence="2">Uncharacterized protein</fullName>
    </submittedName>
</protein>
<feature type="transmembrane region" description="Helical" evidence="1">
    <location>
        <begin position="13"/>
        <end position="32"/>
    </location>
</feature>
<comment type="caution">
    <text evidence="2">The sequence shown here is derived from an EMBL/GenBank/DDBJ whole genome shotgun (WGS) entry which is preliminary data.</text>
</comment>